<sequence>MSPRFTPEQIDAWRRDGGVLVEAFFTPEEVAAVQADFGRVFGDAAGADQPLVKTADGQGGAFHAAQFRNLDSIPFDGCHALNLIGLHPALIAFARAALGVEEVYLYQCQAWAKYTGAADYDQPFHCDYLNHTLVAPSEDTTRNTCTVMCYFSDVTEGHGPMHYVPRPLSEPIAPPEATIGGPPEVAELHRRLAPHARSTAGPAGSIFPYSIDLYHRGTNLTAPGGVRYAVTACFKRAGDDSIAFTAWPFHHMKPWGQLFARATADQLACLGVPRPGDPFWTETTLARAQRRYPDWDLAPYRAALLASA</sequence>
<evidence type="ECO:0000313" key="3">
    <source>
        <dbReference type="Proteomes" id="UP000249254"/>
    </source>
</evidence>
<dbReference type="OrthoDB" id="9796766at2"/>
<dbReference type="Pfam" id="PF05721">
    <property type="entry name" value="PhyH"/>
    <property type="match status" value="1"/>
</dbReference>
<dbReference type="GO" id="GO:0005506">
    <property type="term" value="F:iron ion binding"/>
    <property type="evidence" value="ECO:0007669"/>
    <property type="project" value="UniProtKB-ARBA"/>
</dbReference>
<evidence type="ECO:0008006" key="4">
    <source>
        <dbReference type="Google" id="ProtNLM"/>
    </source>
</evidence>
<evidence type="ECO:0000313" key="2">
    <source>
        <dbReference type="EMBL" id="RAK53978.1"/>
    </source>
</evidence>
<dbReference type="EMBL" id="QFYQ01000001">
    <property type="protein sequence ID" value="RAK53978.1"/>
    <property type="molecule type" value="Genomic_DNA"/>
</dbReference>
<proteinExistence type="predicted"/>
<dbReference type="AlphaFoldDB" id="A0A328AM70"/>
<gene>
    <name evidence="2" type="ORF">DJ017_05305</name>
</gene>
<protein>
    <recommendedName>
        <fullName evidence="4">Phytanoyl-CoA dioxygenase family protein</fullName>
    </recommendedName>
</protein>
<comment type="caution">
    <text evidence="2">The sequence shown here is derived from an EMBL/GenBank/DDBJ whole genome shotgun (WGS) entry which is preliminary data.</text>
</comment>
<comment type="cofactor">
    <cofactor evidence="1">
        <name>Fe(2+)</name>
        <dbReference type="ChEBI" id="CHEBI:29033"/>
    </cofactor>
</comment>
<dbReference type="Proteomes" id="UP000249254">
    <property type="component" value="Unassembled WGS sequence"/>
</dbReference>
<dbReference type="GO" id="GO:0016706">
    <property type="term" value="F:2-oxoglutarate-dependent dioxygenase activity"/>
    <property type="evidence" value="ECO:0007669"/>
    <property type="project" value="UniProtKB-ARBA"/>
</dbReference>
<dbReference type="SUPFAM" id="SSF51197">
    <property type="entry name" value="Clavaminate synthase-like"/>
    <property type="match status" value="1"/>
</dbReference>
<dbReference type="PANTHER" id="PTHR20883:SF48">
    <property type="entry name" value="ECTOINE DIOXYGENASE"/>
    <property type="match status" value="1"/>
</dbReference>
<dbReference type="InterPro" id="IPR008775">
    <property type="entry name" value="Phytyl_CoA_dOase-like"/>
</dbReference>
<dbReference type="RefSeq" id="WP_111527729.1">
    <property type="nucleotide sequence ID" value="NZ_JBHRSG010000002.1"/>
</dbReference>
<evidence type="ECO:0000256" key="1">
    <source>
        <dbReference type="ARBA" id="ARBA00001954"/>
    </source>
</evidence>
<name>A0A328AM70_9CAUL</name>
<accession>A0A328AM70</accession>
<dbReference type="PANTHER" id="PTHR20883">
    <property type="entry name" value="PHYTANOYL-COA DIOXYGENASE DOMAIN CONTAINING 1"/>
    <property type="match status" value="1"/>
</dbReference>
<organism evidence="2 3">
    <name type="scientific">Phenylobacterium soli</name>
    <dbReference type="NCBI Taxonomy" id="2170551"/>
    <lineage>
        <taxon>Bacteria</taxon>
        <taxon>Pseudomonadati</taxon>
        <taxon>Pseudomonadota</taxon>
        <taxon>Alphaproteobacteria</taxon>
        <taxon>Caulobacterales</taxon>
        <taxon>Caulobacteraceae</taxon>
        <taxon>Phenylobacterium</taxon>
    </lineage>
</organism>
<reference evidence="3" key="1">
    <citation type="submission" date="2018-05" db="EMBL/GenBank/DDBJ databases">
        <authorList>
            <person name="Li X."/>
        </authorList>
    </citation>
    <scope>NUCLEOTIDE SEQUENCE [LARGE SCALE GENOMIC DNA]</scope>
    <source>
        <strain evidence="3">LX32</strain>
    </source>
</reference>
<keyword evidence="3" id="KW-1185">Reference proteome</keyword>
<dbReference type="Gene3D" id="2.60.120.620">
    <property type="entry name" value="q2cbj1_9rhob like domain"/>
    <property type="match status" value="1"/>
</dbReference>